<protein>
    <recommendedName>
        <fullName evidence="3 7">Neutral ceramidase</fullName>
        <ecNumber evidence="2 7">3.5.1.23</ecNumber>
    </recommendedName>
</protein>
<keyword evidence="6" id="KW-0479">Metal-binding</keyword>
<comment type="catalytic activity">
    <reaction evidence="7">
        <text>an N-acylsphing-4-enine + H2O = sphing-4-enine + a fatty acid</text>
        <dbReference type="Rhea" id="RHEA:20856"/>
        <dbReference type="ChEBI" id="CHEBI:15377"/>
        <dbReference type="ChEBI" id="CHEBI:28868"/>
        <dbReference type="ChEBI" id="CHEBI:52639"/>
        <dbReference type="ChEBI" id="CHEBI:57756"/>
        <dbReference type="EC" id="3.5.1.23"/>
    </reaction>
</comment>
<feature type="active site" description="Nucleophile" evidence="5">
    <location>
        <position position="348"/>
    </location>
</feature>
<dbReference type="GO" id="GO:0017040">
    <property type="term" value="F:N-acylsphingosine amidohydrolase activity"/>
    <property type="evidence" value="ECO:0007669"/>
    <property type="project" value="UniProtKB-UniRule"/>
</dbReference>
<dbReference type="InParanoid" id="A0A6P7Y856"/>
<dbReference type="KEGG" id="muo:115470142"/>
<evidence type="ECO:0000256" key="7">
    <source>
        <dbReference type="RuleBase" id="RU366019"/>
    </source>
</evidence>
<dbReference type="GO" id="GO:0046512">
    <property type="term" value="P:sphingosine biosynthetic process"/>
    <property type="evidence" value="ECO:0007669"/>
    <property type="project" value="TreeGrafter"/>
</dbReference>
<keyword evidence="8" id="KW-0812">Transmembrane</keyword>
<evidence type="ECO:0000256" key="2">
    <source>
        <dbReference type="ARBA" id="ARBA00011891"/>
    </source>
</evidence>
<dbReference type="OrthoDB" id="191371at2759"/>
<evidence type="ECO:0000256" key="5">
    <source>
        <dbReference type="PIRSR" id="PIRSR606823-1"/>
    </source>
</evidence>
<keyword evidence="4 7" id="KW-0378">Hydrolase</keyword>
<keyword evidence="8" id="KW-0472">Membrane</keyword>
<feature type="transmembrane region" description="Helical" evidence="8">
    <location>
        <begin position="43"/>
        <end position="68"/>
    </location>
</feature>
<dbReference type="Proteomes" id="UP000515156">
    <property type="component" value="Chromosome 5"/>
</dbReference>
<sequence length="772" mass="85038">MLGSMDLRLTEYGLSHVLFLVLFFVLGKSVAMGKRGKRSFSHLEVLLIVLFVLMTCVSVGLAVLIFVINNAERNSGPTISAPPRSTTVTTRDSVVYLIGVGRADCTGPLADAPLMGYANADQVAGGLHTRQYSRAFIVAEPDGSGRVVFVSADIGMVSQRLRLEVIKQLKAKYGDLYRQDNVIMSGTHTHSGPAGYFQYTLFLISGKGFIKSTFDALVSGIIKSIDLAHQNMKSGKIFINKGDVENSQINRSPFSYLQNPDAERSRYKSNTDKEMVVLKMVDSNNQPLGIISWFAVHPVSMNNTNHLVSSDNMGYASYLFEQEQNKGQLPGQGPFVAAFASSNLGDVSPNTQGPHCINTGESCDNPNSYCPVGGAKMCIAMGPGNDMFESTRIIGEHIYSKAKELYGTASVEIKGPIKFAHQWVDMSNVTVQLNSTHTGNTCKPALGYSFAAGTIDGVGALNFTQGTVEGDPFWDAVRDMLLAKPSNETVDCHKPKPILFSTGEMLKPLPWHPDIVDVQIITIGSLAIAAIPGEFTTMSGRRLREAIKKEFESEGTPGMNVVVSGLCNIYTHYITTYEEYQVQRYEAASTIYGPHTLSAYIQLFNNLARAIAKDTVKDLPKGPEPPFFNQSKLIVLLPKNPVDKTPENMTFGEVLQDVQPLYKLGNVAEITFVSANPRNSVEKMEKHTFLTVEKYENVLRTWKIVHNDASWETRFIWTKGAQGTSNATVEWYIPETTKLGIYRIRHFGHYRTLLISSIPYEGLSSEFEVTGK</sequence>
<evidence type="ECO:0000256" key="4">
    <source>
        <dbReference type="ARBA" id="ARBA00022801"/>
    </source>
</evidence>
<dbReference type="FunFam" id="2.60.40.2300:FF:000001">
    <property type="entry name" value="N-acylsphingosine amidohydrolase 2"/>
    <property type="match status" value="1"/>
</dbReference>
<dbReference type="GO" id="GO:0042759">
    <property type="term" value="P:long-chain fatty acid biosynthetic process"/>
    <property type="evidence" value="ECO:0007669"/>
    <property type="project" value="TreeGrafter"/>
</dbReference>
<dbReference type="FunCoup" id="A0A6P7Y856">
    <property type="interactions" value="200"/>
</dbReference>
<evidence type="ECO:0000256" key="3">
    <source>
        <dbReference type="ARBA" id="ARBA00019235"/>
    </source>
</evidence>
<dbReference type="GO" id="GO:0005886">
    <property type="term" value="C:plasma membrane"/>
    <property type="evidence" value="ECO:0007669"/>
    <property type="project" value="UniProtKB-ARBA"/>
</dbReference>
<dbReference type="GO" id="GO:0005737">
    <property type="term" value="C:cytoplasm"/>
    <property type="evidence" value="ECO:0007669"/>
    <property type="project" value="UniProtKB-ARBA"/>
</dbReference>
<evidence type="ECO:0000256" key="1">
    <source>
        <dbReference type="ARBA" id="ARBA00009835"/>
    </source>
</evidence>
<evidence type="ECO:0000259" key="10">
    <source>
        <dbReference type="Pfam" id="PF17048"/>
    </source>
</evidence>
<feature type="binding site" evidence="6">
    <location>
        <position position="573"/>
    </location>
    <ligand>
        <name>Zn(2+)</name>
        <dbReference type="ChEBI" id="CHEBI:29105"/>
    </ligand>
</feature>
<feature type="domain" description="Neutral/alkaline non-lysosomal ceramidase N-terminal" evidence="9">
    <location>
        <begin position="96"/>
        <end position="602"/>
    </location>
</feature>
<feature type="transmembrane region" description="Helical" evidence="8">
    <location>
        <begin position="12"/>
        <end position="31"/>
    </location>
</feature>
<dbReference type="GO" id="GO:0046514">
    <property type="term" value="P:ceramide catabolic process"/>
    <property type="evidence" value="ECO:0007669"/>
    <property type="project" value="InterPro"/>
</dbReference>
<evidence type="ECO:0000256" key="8">
    <source>
        <dbReference type="SAM" id="Phobius"/>
    </source>
</evidence>
<dbReference type="GO" id="GO:0046872">
    <property type="term" value="F:metal ion binding"/>
    <property type="evidence" value="ECO:0007669"/>
    <property type="project" value="UniProtKB-KW"/>
</dbReference>
<dbReference type="InterPro" id="IPR031331">
    <property type="entry name" value="NEUT/ALK_ceramidase_C"/>
</dbReference>
<comment type="cofactor">
    <cofactor evidence="6">
        <name>Zn(2+)</name>
        <dbReference type="ChEBI" id="CHEBI:29105"/>
    </cofactor>
    <text evidence="6">Binds 1 zinc ion per subunit.</text>
</comment>
<name>A0A6P7Y856_9AMPH</name>
<proteinExistence type="inferred from homology"/>
<evidence type="ECO:0000313" key="12">
    <source>
        <dbReference type="RefSeq" id="XP_030058949.1"/>
    </source>
</evidence>
<keyword evidence="11" id="KW-1185">Reference proteome</keyword>
<comment type="similarity">
    <text evidence="1 7">Belongs to the neutral ceramidase family.</text>
</comment>
<dbReference type="EC" id="3.5.1.23" evidence="2 7"/>
<feature type="binding site" evidence="6">
    <location>
        <position position="297"/>
    </location>
    <ligand>
        <name>Zn(2+)</name>
        <dbReference type="ChEBI" id="CHEBI:29105"/>
    </ligand>
</feature>
<gene>
    <name evidence="12" type="primary">LOC115470142</name>
</gene>
<dbReference type="PANTHER" id="PTHR12670">
    <property type="entry name" value="CERAMIDASE"/>
    <property type="match status" value="1"/>
</dbReference>
<evidence type="ECO:0000259" key="9">
    <source>
        <dbReference type="Pfam" id="PF04734"/>
    </source>
</evidence>
<keyword evidence="8" id="KW-1133">Transmembrane helix</keyword>
<feature type="binding site" evidence="6">
    <location>
        <position position="188"/>
    </location>
    <ligand>
        <name>Zn(2+)</name>
        <dbReference type="ChEBI" id="CHEBI:29105"/>
    </ligand>
</feature>
<dbReference type="Gene3D" id="2.60.40.2300">
    <property type="entry name" value="Neutral/alkaline non-lysosomal ceramidase, C-terminal domain"/>
    <property type="match status" value="1"/>
</dbReference>
<feature type="binding site" evidence="6">
    <location>
        <position position="534"/>
    </location>
    <ligand>
        <name>Zn(2+)</name>
        <dbReference type="ChEBI" id="CHEBI:29105"/>
    </ligand>
</feature>
<accession>A0A6P7Y856</accession>
<keyword evidence="7" id="KW-0443">Lipid metabolism</keyword>
<feature type="domain" description="Neutral/alkaline non-lysosomal ceramidase C-terminal" evidence="10">
    <location>
        <begin position="604"/>
        <end position="769"/>
    </location>
</feature>
<dbReference type="GO" id="GO:0005576">
    <property type="term" value="C:extracellular region"/>
    <property type="evidence" value="ECO:0007669"/>
    <property type="project" value="TreeGrafter"/>
</dbReference>
<dbReference type="Pfam" id="PF04734">
    <property type="entry name" value="Ceramidase_alk"/>
    <property type="match status" value="1"/>
</dbReference>
<dbReference type="InterPro" id="IPR031329">
    <property type="entry name" value="NEUT/ALK_ceramidase_N"/>
</dbReference>
<evidence type="ECO:0000313" key="11">
    <source>
        <dbReference type="Proteomes" id="UP000515156"/>
    </source>
</evidence>
<evidence type="ECO:0000256" key="6">
    <source>
        <dbReference type="PIRSR" id="PIRSR606823-2"/>
    </source>
</evidence>
<keyword evidence="6" id="KW-0862">Zinc</keyword>
<keyword evidence="7" id="KW-0746">Sphingolipid metabolism</keyword>
<dbReference type="InterPro" id="IPR038445">
    <property type="entry name" value="NCDase_C_sf"/>
</dbReference>
<organism evidence="11 12">
    <name type="scientific">Microcaecilia unicolor</name>
    <dbReference type="NCBI Taxonomy" id="1415580"/>
    <lineage>
        <taxon>Eukaryota</taxon>
        <taxon>Metazoa</taxon>
        <taxon>Chordata</taxon>
        <taxon>Craniata</taxon>
        <taxon>Vertebrata</taxon>
        <taxon>Euteleostomi</taxon>
        <taxon>Amphibia</taxon>
        <taxon>Gymnophiona</taxon>
        <taxon>Siphonopidae</taxon>
        <taxon>Microcaecilia</taxon>
    </lineage>
</organism>
<reference evidence="12" key="1">
    <citation type="submission" date="2025-08" db="UniProtKB">
        <authorList>
            <consortium name="RefSeq"/>
        </authorList>
    </citation>
    <scope>IDENTIFICATION</scope>
</reference>
<dbReference type="GeneID" id="115470142"/>
<dbReference type="Pfam" id="PF17048">
    <property type="entry name" value="Ceramidse_alk_C"/>
    <property type="match status" value="1"/>
</dbReference>
<dbReference type="AlphaFoldDB" id="A0A6P7Y856"/>
<dbReference type="PANTHER" id="PTHR12670:SF1">
    <property type="entry name" value="NEUTRAL CERAMIDASE"/>
    <property type="match status" value="1"/>
</dbReference>
<dbReference type="RefSeq" id="XP_030058949.1">
    <property type="nucleotide sequence ID" value="XM_030203089.1"/>
</dbReference>
<dbReference type="InterPro" id="IPR006823">
    <property type="entry name" value="Ceramidase_alk"/>
</dbReference>